<evidence type="ECO:0000313" key="6">
    <source>
        <dbReference type="EMBL" id="URW76769.1"/>
    </source>
</evidence>
<evidence type="ECO:0000256" key="4">
    <source>
        <dbReference type="ARBA" id="ARBA00023136"/>
    </source>
</evidence>
<dbReference type="RefSeq" id="WP_250754448.1">
    <property type="nucleotide sequence ID" value="NZ_CP098401.1"/>
</dbReference>
<name>A0ABY4TWH6_9SPHN</name>
<keyword evidence="2 5" id="KW-0812">Transmembrane</keyword>
<comment type="subcellular location">
    <subcellularLocation>
        <location evidence="1">Membrane</location>
    </subcellularLocation>
</comment>
<feature type="transmembrane region" description="Helical" evidence="5">
    <location>
        <begin position="73"/>
        <end position="99"/>
    </location>
</feature>
<dbReference type="InterPro" id="IPR023352">
    <property type="entry name" value="MAPEG-like_dom_sf"/>
</dbReference>
<dbReference type="EMBL" id="CP098401">
    <property type="protein sequence ID" value="URW76769.1"/>
    <property type="molecule type" value="Genomic_DNA"/>
</dbReference>
<keyword evidence="3 5" id="KW-1133">Transmembrane helix</keyword>
<protein>
    <submittedName>
        <fullName evidence="6">MAPEG family protein</fullName>
    </submittedName>
</protein>
<keyword evidence="7" id="KW-1185">Reference proteome</keyword>
<evidence type="ECO:0000256" key="3">
    <source>
        <dbReference type="ARBA" id="ARBA00022989"/>
    </source>
</evidence>
<evidence type="ECO:0000313" key="7">
    <source>
        <dbReference type="Proteomes" id="UP001055580"/>
    </source>
</evidence>
<dbReference type="Proteomes" id="UP001055580">
    <property type="component" value="Chromosome"/>
</dbReference>
<dbReference type="Pfam" id="PF01124">
    <property type="entry name" value="MAPEG"/>
    <property type="match status" value="1"/>
</dbReference>
<feature type="transmembrane region" description="Helical" evidence="5">
    <location>
        <begin position="6"/>
        <end position="25"/>
    </location>
</feature>
<dbReference type="SUPFAM" id="SSF161084">
    <property type="entry name" value="MAPEG domain-like"/>
    <property type="match status" value="1"/>
</dbReference>
<accession>A0ABY4TWH6</accession>
<gene>
    <name evidence="6" type="ORF">M9980_06105</name>
</gene>
<keyword evidence="4 5" id="KW-0472">Membrane</keyword>
<evidence type="ECO:0000256" key="1">
    <source>
        <dbReference type="ARBA" id="ARBA00004370"/>
    </source>
</evidence>
<dbReference type="InterPro" id="IPR001129">
    <property type="entry name" value="Membr-assoc_MAPEG"/>
</dbReference>
<evidence type="ECO:0000256" key="5">
    <source>
        <dbReference type="SAM" id="Phobius"/>
    </source>
</evidence>
<organism evidence="6 7">
    <name type="scientific">Sphingomonas donggukensis</name>
    <dbReference type="NCBI Taxonomy" id="2949093"/>
    <lineage>
        <taxon>Bacteria</taxon>
        <taxon>Pseudomonadati</taxon>
        <taxon>Pseudomonadota</taxon>
        <taxon>Alphaproteobacteria</taxon>
        <taxon>Sphingomonadales</taxon>
        <taxon>Sphingomonadaceae</taxon>
        <taxon>Sphingomonas</taxon>
    </lineage>
</organism>
<feature type="transmembrane region" description="Helical" evidence="5">
    <location>
        <begin position="119"/>
        <end position="143"/>
    </location>
</feature>
<proteinExistence type="predicted"/>
<dbReference type="Gene3D" id="1.20.120.550">
    <property type="entry name" value="Membrane associated eicosanoid/glutathione metabolism-like domain"/>
    <property type="match status" value="1"/>
</dbReference>
<reference evidence="6" key="1">
    <citation type="submission" date="2022-05" db="EMBL/GenBank/DDBJ databases">
        <title>Sphingomonas sp. strain RMG20 Genome sequencing and assembly.</title>
        <authorList>
            <person name="Kim I."/>
        </authorList>
    </citation>
    <scope>NUCLEOTIDE SEQUENCE</scope>
    <source>
        <strain evidence="6">RMG20</strain>
    </source>
</reference>
<evidence type="ECO:0000256" key="2">
    <source>
        <dbReference type="ARBA" id="ARBA00022692"/>
    </source>
</evidence>
<sequence length="147" mass="16275">MGRDILQPVVVLIAWTLVMLVWMVVTRLPAMKAAGIDITKVRGSKPGQLDAILPPEKQWVAHNYMHLLEQPTIFYAVALVIAMTGTGDGFNAWLAWGYVGLRIAHSLVQATFNKVSVRFMLFALSTLCLFALTLHAAMAVFGWHMHG</sequence>